<evidence type="ECO:0000313" key="3">
    <source>
        <dbReference type="Proteomes" id="UP001202479"/>
    </source>
</evidence>
<comment type="caution">
    <text evidence="2">The sequence shown here is derived from an EMBL/GenBank/DDBJ whole genome shotgun (WGS) entry which is preliminary data.</text>
</comment>
<evidence type="ECO:0000256" key="1">
    <source>
        <dbReference type="SAM" id="MobiDB-lite"/>
    </source>
</evidence>
<feature type="compositionally biased region" description="Low complexity" evidence="1">
    <location>
        <begin position="41"/>
        <end position="77"/>
    </location>
</feature>
<reference evidence="2" key="1">
    <citation type="journal article" date="2022" name="DNA Res.">
        <title>Genome analysis of five recently described species of the CUG-Ser clade uncovers Candida theae as a new hybrid lineage with pathogenic potential in the Candida parapsilosis species complex.</title>
        <authorList>
            <person name="Mixao V."/>
            <person name="Del Olmo V."/>
            <person name="Hegedusova E."/>
            <person name="Saus E."/>
            <person name="Pryszcz L."/>
            <person name="Cillingova A."/>
            <person name="Nosek J."/>
            <person name="Gabaldon T."/>
        </authorList>
    </citation>
    <scope>NUCLEOTIDE SEQUENCE</scope>
    <source>
        <strain evidence="2">CBS 10844</strain>
    </source>
</reference>
<dbReference type="AlphaFoldDB" id="A0AAI9STR9"/>
<sequence length="203" mass="22511">MSSDWAAKLANVVPPSTDKLSKLEKSHTKKKNASLTPPPSTTTATAAIGTTMMTRATAKSPSPSTSSSTPTKSSLLTGMRSTTPTNVESCEFNSKELLEYFDSEYKRYLNEAKKDKDGEVYKIYKSLESSNQWTTKLSSNLNKNFGPKNVFRNSKNNGEKKDSYHSSENGFNGPNVNTVDILFELNRSIYQQRTQSQSHSQNS</sequence>
<name>A0AAI9STR9_9ASCO</name>
<dbReference type="GeneID" id="73381943"/>
<feature type="region of interest" description="Disordered" evidence="1">
    <location>
        <begin position="1"/>
        <end position="87"/>
    </location>
</feature>
<evidence type="ECO:0000313" key="2">
    <source>
        <dbReference type="EMBL" id="KAI3402867.2"/>
    </source>
</evidence>
<protein>
    <submittedName>
        <fullName evidence="2">Uncharacterized protein</fullName>
    </submittedName>
</protein>
<dbReference type="Proteomes" id="UP001202479">
    <property type="component" value="Unassembled WGS sequence"/>
</dbReference>
<proteinExistence type="predicted"/>
<dbReference type="RefSeq" id="XP_049178614.1">
    <property type="nucleotide sequence ID" value="XM_049325756.1"/>
</dbReference>
<accession>A0AAI9STR9</accession>
<keyword evidence="3" id="KW-1185">Reference proteome</keyword>
<organism evidence="2 3">
    <name type="scientific">Candida oxycetoniae</name>
    <dbReference type="NCBI Taxonomy" id="497107"/>
    <lineage>
        <taxon>Eukaryota</taxon>
        <taxon>Fungi</taxon>
        <taxon>Dikarya</taxon>
        <taxon>Ascomycota</taxon>
        <taxon>Saccharomycotina</taxon>
        <taxon>Pichiomycetes</taxon>
        <taxon>Debaryomycetaceae</taxon>
        <taxon>Candida/Lodderomyces clade</taxon>
        <taxon>Candida</taxon>
    </lineage>
</organism>
<feature type="region of interest" description="Disordered" evidence="1">
    <location>
        <begin position="146"/>
        <end position="172"/>
    </location>
</feature>
<dbReference type="EMBL" id="JAHUZD010000140">
    <property type="protein sequence ID" value="KAI3402867.2"/>
    <property type="molecule type" value="Genomic_DNA"/>
</dbReference>
<gene>
    <name evidence="2" type="ORF">KGF56_004328</name>
</gene>